<gene>
    <name evidence="6" type="ORF">A0127_02695</name>
</gene>
<evidence type="ECO:0000259" key="5">
    <source>
        <dbReference type="SMART" id="SM00849"/>
    </source>
</evidence>
<dbReference type="Pfam" id="PF00753">
    <property type="entry name" value="Lactamase_B"/>
    <property type="match status" value="1"/>
</dbReference>
<keyword evidence="2" id="KW-0479">Metal-binding</keyword>
<reference evidence="7" key="1">
    <citation type="submission" date="2016-03" db="EMBL/GenBank/DDBJ databases">
        <authorList>
            <person name="Oger P.M."/>
        </authorList>
    </citation>
    <scope>NUCLEOTIDE SEQUENCE [LARGE SCALE GENOMIC DNA]</scope>
    <source>
        <strain evidence="7">OG-1</strain>
    </source>
</reference>
<evidence type="ECO:0000313" key="7">
    <source>
        <dbReference type="Proteomes" id="UP000073604"/>
    </source>
</evidence>
<protein>
    <submittedName>
        <fullName evidence="6">Hydrolase</fullName>
    </submittedName>
</protein>
<dbReference type="Gene3D" id="3.60.15.10">
    <property type="entry name" value="Ribonuclease Z/Hydroxyacylglutathione hydrolase-like"/>
    <property type="match status" value="1"/>
</dbReference>
<dbReference type="EMBL" id="CP014750">
    <property type="protein sequence ID" value="AMQ18152.1"/>
    <property type="molecule type" value="Genomic_DNA"/>
</dbReference>
<dbReference type="RefSeq" id="WP_062387652.1">
    <property type="nucleotide sequence ID" value="NZ_CP014750.1"/>
</dbReference>
<dbReference type="InterPro" id="IPR051453">
    <property type="entry name" value="MBL_Glyoxalase_II"/>
</dbReference>
<dbReference type="SUPFAM" id="SSF56281">
    <property type="entry name" value="Metallo-hydrolase/oxidoreductase"/>
    <property type="match status" value="1"/>
</dbReference>
<proteinExistence type="predicted"/>
<dbReference type="InterPro" id="IPR036866">
    <property type="entry name" value="RibonucZ/Hydroxyglut_hydro"/>
</dbReference>
<dbReference type="CDD" id="cd06262">
    <property type="entry name" value="metallo-hydrolase-like_MBL-fold"/>
    <property type="match status" value="1"/>
</dbReference>
<keyword evidence="3 6" id="KW-0378">Hydrolase</keyword>
<name>A0A142CTQ0_9EURY</name>
<keyword evidence="4" id="KW-0862">Zinc</keyword>
<keyword evidence="7" id="KW-1185">Reference proteome</keyword>
<evidence type="ECO:0000256" key="1">
    <source>
        <dbReference type="ARBA" id="ARBA00001947"/>
    </source>
</evidence>
<dbReference type="GO" id="GO:0016787">
    <property type="term" value="F:hydrolase activity"/>
    <property type="evidence" value="ECO:0007669"/>
    <property type="project" value="UniProtKB-KW"/>
</dbReference>
<dbReference type="GeneID" id="27139419"/>
<comment type="cofactor">
    <cofactor evidence="1">
        <name>Zn(2+)</name>
        <dbReference type="ChEBI" id="CHEBI:29105"/>
    </cofactor>
</comment>
<evidence type="ECO:0000313" key="6">
    <source>
        <dbReference type="EMBL" id="AMQ18152.1"/>
    </source>
</evidence>
<evidence type="ECO:0000256" key="2">
    <source>
        <dbReference type="ARBA" id="ARBA00022723"/>
    </source>
</evidence>
<evidence type="ECO:0000256" key="4">
    <source>
        <dbReference type="ARBA" id="ARBA00022833"/>
    </source>
</evidence>
<dbReference type="GO" id="GO:0046872">
    <property type="term" value="F:metal ion binding"/>
    <property type="evidence" value="ECO:0007669"/>
    <property type="project" value="UniProtKB-KW"/>
</dbReference>
<dbReference type="PANTHER" id="PTHR46233">
    <property type="entry name" value="HYDROXYACYLGLUTATHIONE HYDROLASE GLOC"/>
    <property type="match status" value="1"/>
</dbReference>
<accession>A0A142CTQ0</accession>
<evidence type="ECO:0000256" key="3">
    <source>
        <dbReference type="ARBA" id="ARBA00022801"/>
    </source>
</evidence>
<dbReference type="OrthoDB" id="197151at2157"/>
<organism evidence="6 7">
    <name type="scientific">Thermococcus peptonophilus</name>
    <dbReference type="NCBI Taxonomy" id="53952"/>
    <lineage>
        <taxon>Archaea</taxon>
        <taxon>Methanobacteriati</taxon>
        <taxon>Methanobacteriota</taxon>
        <taxon>Thermococci</taxon>
        <taxon>Thermococcales</taxon>
        <taxon>Thermococcaceae</taxon>
        <taxon>Thermococcus</taxon>
    </lineage>
</organism>
<dbReference type="InterPro" id="IPR001279">
    <property type="entry name" value="Metallo-B-lactamas"/>
</dbReference>
<dbReference type="STRING" id="53952.A0127_02695"/>
<dbReference type="SMART" id="SM00849">
    <property type="entry name" value="Lactamase_B"/>
    <property type="match status" value="1"/>
</dbReference>
<feature type="domain" description="Metallo-beta-lactamase" evidence="5">
    <location>
        <begin position="31"/>
        <end position="221"/>
    </location>
</feature>
<dbReference type="Proteomes" id="UP000073604">
    <property type="component" value="Chromosome"/>
</dbReference>
<dbReference type="AlphaFoldDB" id="A0A142CTQ0"/>
<sequence length="240" mass="27054">MGASPGKGFPSKLIPIEVPPHVVMLRGIGWDSNIYLVRDGEEALIIDTGAGINWHVYTEIWEREGYLTDVEHVTIFNTHEHFDHVGGNKVLQRWLEERGIEVSFAAHKITANVLERGDEGVILSYFYGRRFEPHQVDFKLEDGDKLNVGSLELLVVHTPGHTAGSSCLYLDDGKHRVMFTGDTVFKGTVGRTDLPTGDGWALRESLERLARFDVDFGFPGHGGYIKNWKENLSEILRWLP</sequence>
<dbReference type="PANTHER" id="PTHR46233:SF3">
    <property type="entry name" value="HYDROXYACYLGLUTATHIONE HYDROLASE GLOC"/>
    <property type="match status" value="1"/>
</dbReference>
<dbReference type="KEGG" id="tpep:A0127_02695"/>